<feature type="region of interest" description="Disordered" evidence="2">
    <location>
        <begin position="667"/>
        <end position="686"/>
    </location>
</feature>
<dbReference type="AlphaFoldDB" id="A0A3Q3X657"/>
<dbReference type="Pfam" id="PF16045">
    <property type="entry name" value="LisH_2"/>
    <property type="match status" value="1"/>
</dbReference>
<accession>A0A3Q3X657</accession>
<feature type="coiled-coil region" evidence="1">
    <location>
        <begin position="255"/>
        <end position="307"/>
    </location>
</feature>
<keyword evidence="1" id="KW-0175">Coiled coil</keyword>
<dbReference type="PANTHER" id="PTHR39063:SF1">
    <property type="entry name" value="OFD1 CENTRIOLE AND CENTRIOLAR SATELLITE PROTEIN"/>
    <property type="match status" value="1"/>
</dbReference>
<evidence type="ECO:0000256" key="2">
    <source>
        <dbReference type="SAM" id="MobiDB-lite"/>
    </source>
</evidence>
<keyword evidence="4" id="KW-1185">Reference proteome</keyword>
<dbReference type="Ensembl" id="ENSMMOT00000026948.1">
    <property type="protein sequence ID" value="ENSMMOP00000026493.1"/>
    <property type="gene ID" value="ENSMMOG00000020067.1"/>
</dbReference>
<dbReference type="PANTHER" id="PTHR39063">
    <property type="entry name" value="ORAL-FACIAL-DIGITAL SYNDROME 1 PROTEIN HOMOLOG"/>
    <property type="match status" value="1"/>
</dbReference>
<dbReference type="InterPro" id="IPR006594">
    <property type="entry name" value="LisH"/>
</dbReference>
<evidence type="ECO:0000256" key="1">
    <source>
        <dbReference type="SAM" id="Coils"/>
    </source>
</evidence>
<dbReference type="GO" id="GO:0060287">
    <property type="term" value="P:epithelial cilium movement involved in determination of left/right asymmetry"/>
    <property type="evidence" value="ECO:0007669"/>
    <property type="project" value="TreeGrafter"/>
</dbReference>
<reference evidence="3" key="2">
    <citation type="submission" date="2025-09" db="UniProtKB">
        <authorList>
            <consortium name="Ensembl"/>
        </authorList>
    </citation>
    <scope>IDENTIFICATION</scope>
</reference>
<dbReference type="GO" id="GO:0005576">
    <property type="term" value="C:extracellular region"/>
    <property type="evidence" value="ECO:0007669"/>
    <property type="project" value="GOC"/>
</dbReference>
<protein>
    <submittedName>
        <fullName evidence="3">Uncharacterized protein</fullName>
    </submittedName>
</protein>
<feature type="compositionally biased region" description="Polar residues" evidence="2">
    <location>
        <begin position="704"/>
        <end position="722"/>
    </location>
</feature>
<reference evidence="3" key="1">
    <citation type="submission" date="2025-08" db="UniProtKB">
        <authorList>
            <consortium name="Ensembl"/>
        </authorList>
    </citation>
    <scope>IDENTIFICATION</scope>
</reference>
<proteinExistence type="predicted"/>
<dbReference type="Proteomes" id="UP000261620">
    <property type="component" value="Unplaced"/>
</dbReference>
<feature type="region of interest" description="Disordered" evidence="2">
    <location>
        <begin position="693"/>
        <end position="724"/>
    </location>
</feature>
<feature type="coiled-coil region" evidence="1">
    <location>
        <begin position="438"/>
        <end position="525"/>
    </location>
</feature>
<feature type="coiled-coil region" evidence="1">
    <location>
        <begin position="567"/>
        <end position="594"/>
    </location>
</feature>
<dbReference type="OMA" id="SHNYSTH"/>
<feature type="region of interest" description="Disordered" evidence="2">
    <location>
        <begin position="604"/>
        <end position="654"/>
    </location>
</feature>
<dbReference type="InterPro" id="IPR055289">
    <property type="entry name" value="OFD1"/>
</dbReference>
<dbReference type="GO" id="GO:0036064">
    <property type="term" value="C:ciliary basal body"/>
    <property type="evidence" value="ECO:0007669"/>
    <property type="project" value="TreeGrafter"/>
</dbReference>
<dbReference type="GO" id="GO:0005813">
    <property type="term" value="C:centrosome"/>
    <property type="evidence" value="ECO:0007669"/>
    <property type="project" value="TreeGrafter"/>
</dbReference>
<sequence length="778" mass="90642">MSSAKGDTLSPDELRKRLYQTFKNKGVLDALKTQLRNQLIRELKQPPLAGGEPVPRAVPAKCEPRLVSACNSIVADHLRTSGYEYTLSVFYPESGLYKDEVSIYKDLFQLLRIGPDSALYSNMVIKYMIQFVLFFLLTQLTHHYARASCHDADTQTTSMASCAESLVEKMKMIDKEYENFSYRGDRWFSTQSKLDGYRKDIEAQAQAEMNTKMQHFKDVEMAKVRMEEKATFHKEFDKLKHDLEKTYEMKAKALMDREKNTIDMLQKQQQIEEKNVYMQRQSVLKEIETLRNRENELRMRTEAFEKTCQIHEENVKSTKELLRRRELAVKTMEDSYDQRLKNELSQYQLELKEEFITRTEKLTENENRNKLETARIQKESAVIDSKLEEHSRACSELRRLQVELETAHQQTSLLSQQNELLRERLESVSDFPDLKREKIELLGQLRLLKKQLEEAQEENRLLHADLGRPSKEGLALQMELQKLQNARRQDEEEFKNQKQVLQAQLQNEMEQCAQFNAQLIECKEKLEWMTKHMDDVKTQLRQTQQAGPMRGHKSPWTDFPDSDTDLVAEAKARLQELQRETEIVEDAYKNYQQRAVHSSISNLLPQRPANPLHRPTSPLRKHISYHSPTLSPHKSKVPHTPLSPQTTTIPSPGLFDTRDIVLAAQPRVTFSEDHNEPQSTVFTGDSLYLPSKPLFVKDEHPPDRSNSPSKHLSSTPHSSPRKSLQREILEGTIKMRHPVKTLQNKQNAQTPQLFHVSRIHIIAFKIYFVNFTGRRTLA</sequence>
<evidence type="ECO:0000313" key="3">
    <source>
        <dbReference type="Ensembl" id="ENSMMOP00000026493.1"/>
    </source>
</evidence>
<dbReference type="STRING" id="94237.ENSMMOP00000026493"/>
<dbReference type="PROSITE" id="PS50896">
    <property type="entry name" value="LISH"/>
    <property type="match status" value="1"/>
</dbReference>
<organism evidence="3 4">
    <name type="scientific">Mola mola</name>
    <name type="common">Ocean sunfish</name>
    <name type="synonym">Tetraodon mola</name>
    <dbReference type="NCBI Taxonomy" id="94237"/>
    <lineage>
        <taxon>Eukaryota</taxon>
        <taxon>Metazoa</taxon>
        <taxon>Chordata</taxon>
        <taxon>Craniata</taxon>
        <taxon>Vertebrata</taxon>
        <taxon>Euteleostomi</taxon>
        <taxon>Actinopterygii</taxon>
        <taxon>Neopterygii</taxon>
        <taxon>Teleostei</taxon>
        <taxon>Neoteleostei</taxon>
        <taxon>Acanthomorphata</taxon>
        <taxon>Eupercaria</taxon>
        <taxon>Tetraodontiformes</taxon>
        <taxon>Molidae</taxon>
        <taxon>Mola</taxon>
    </lineage>
</organism>
<name>A0A3Q3X657_MOLML</name>
<evidence type="ECO:0000313" key="4">
    <source>
        <dbReference type="Proteomes" id="UP000261620"/>
    </source>
</evidence>